<dbReference type="eggNOG" id="ENOG50300H4">
    <property type="taxonomic scope" value="Bacteria"/>
</dbReference>
<dbReference type="STRING" id="203124.Tery_0732"/>
<dbReference type="HOGENOM" id="CLU_137426_0_0_3"/>
<accession>Q118B1</accession>
<reference evidence="1" key="1">
    <citation type="submission" date="2006-06" db="EMBL/GenBank/DDBJ databases">
        <title>Complete sequence of Trichodesmium erythraeum IMS101.</title>
        <authorList>
            <consortium name="US DOE Joint Genome Institute"/>
            <person name="Copeland A."/>
            <person name="Lucas S."/>
            <person name="Lapidus A."/>
            <person name="Barry K."/>
            <person name="Detter J.C."/>
            <person name="Glavina del Rio T."/>
            <person name="Hammon N."/>
            <person name="Israni S."/>
            <person name="Dalin E."/>
            <person name="Tice H."/>
            <person name="Pitluck S."/>
            <person name="Kiss H."/>
            <person name="Munk A.C."/>
            <person name="Brettin T."/>
            <person name="Bruce D."/>
            <person name="Han C."/>
            <person name="Tapia R."/>
            <person name="Gilna P."/>
            <person name="Schmutz J."/>
            <person name="Larimer F."/>
            <person name="Land M."/>
            <person name="Hauser L."/>
            <person name="Kyrpides N."/>
            <person name="Kim E."/>
            <person name="Richardson P."/>
        </authorList>
    </citation>
    <scope>NUCLEOTIDE SEQUENCE [LARGE SCALE GENOMIC DNA]</scope>
    <source>
        <strain evidence="1">IMS101</strain>
    </source>
</reference>
<name>Q118B1_TRIEI</name>
<sequence length="129" mass="14980">MEYLYFLGNTSLCLRVVEYLDNAHHLQLRFMTVIHQIDGWVVKLKMSKYLTPQKHGDFRAFMNELGIPYDPDIRVRMALWGLETGQSPLSVMRRYQVAVVSHGEPNQDDIEAFRTQFVRGLGYCPETLG</sequence>
<proteinExistence type="predicted"/>
<evidence type="ECO:0000313" key="1">
    <source>
        <dbReference type="EMBL" id="ABG50163.1"/>
    </source>
</evidence>
<gene>
    <name evidence="1" type="ordered locus">Tery_0732</name>
</gene>
<dbReference type="AlphaFoldDB" id="Q118B1"/>
<dbReference type="KEGG" id="ter:Tery_0732"/>
<organism evidence="1">
    <name type="scientific">Trichodesmium erythraeum (strain IMS101)</name>
    <dbReference type="NCBI Taxonomy" id="203124"/>
    <lineage>
        <taxon>Bacteria</taxon>
        <taxon>Bacillati</taxon>
        <taxon>Cyanobacteriota</taxon>
        <taxon>Cyanophyceae</taxon>
        <taxon>Oscillatoriophycideae</taxon>
        <taxon>Oscillatoriales</taxon>
        <taxon>Microcoleaceae</taxon>
        <taxon>Trichodesmium</taxon>
    </lineage>
</organism>
<dbReference type="RefSeq" id="WP_011610556.1">
    <property type="nucleotide sequence ID" value="NC_008312.1"/>
</dbReference>
<protein>
    <submittedName>
        <fullName evidence="1">Uncharacterized protein</fullName>
    </submittedName>
</protein>
<dbReference type="OrthoDB" id="485326at2"/>
<dbReference type="EMBL" id="CP000393">
    <property type="protein sequence ID" value="ABG50163.1"/>
    <property type="molecule type" value="Genomic_DNA"/>
</dbReference>